<sequence length="80" mass="9219">MFLIPVNKLLYIHIGSIMPVLLKFWNPWENKHIKDGDKKEECKFSCDCAWLKKDKSGAVSEKIEESVKTNSPIENKVKGL</sequence>
<keyword evidence="2" id="KW-1185">Reference proteome</keyword>
<proteinExistence type="predicted"/>
<dbReference type="OrthoDB" id="10062823at2759"/>
<dbReference type="Proteomes" id="UP000625711">
    <property type="component" value="Unassembled WGS sequence"/>
</dbReference>
<evidence type="ECO:0000313" key="1">
    <source>
        <dbReference type="EMBL" id="KAF7278597.1"/>
    </source>
</evidence>
<dbReference type="EMBL" id="JAACXV010000395">
    <property type="protein sequence ID" value="KAF7278597.1"/>
    <property type="molecule type" value="Genomic_DNA"/>
</dbReference>
<organism evidence="1 2">
    <name type="scientific">Rhynchophorus ferrugineus</name>
    <name type="common">Red palm weevil</name>
    <name type="synonym">Curculio ferrugineus</name>
    <dbReference type="NCBI Taxonomy" id="354439"/>
    <lineage>
        <taxon>Eukaryota</taxon>
        <taxon>Metazoa</taxon>
        <taxon>Ecdysozoa</taxon>
        <taxon>Arthropoda</taxon>
        <taxon>Hexapoda</taxon>
        <taxon>Insecta</taxon>
        <taxon>Pterygota</taxon>
        <taxon>Neoptera</taxon>
        <taxon>Endopterygota</taxon>
        <taxon>Coleoptera</taxon>
        <taxon>Polyphaga</taxon>
        <taxon>Cucujiformia</taxon>
        <taxon>Curculionidae</taxon>
        <taxon>Dryophthorinae</taxon>
        <taxon>Rhynchophorus</taxon>
    </lineage>
</organism>
<reference evidence="1" key="1">
    <citation type="submission" date="2020-08" db="EMBL/GenBank/DDBJ databases">
        <title>Genome sequencing and assembly of the red palm weevil Rhynchophorus ferrugineus.</title>
        <authorList>
            <person name="Dias G.B."/>
            <person name="Bergman C.M."/>
            <person name="Manee M."/>
        </authorList>
    </citation>
    <scope>NUCLEOTIDE SEQUENCE</scope>
    <source>
        <strain evidence="1">AA-2017</strain>
        <tissue evidence="1">Whole larva</tissue>
    </source>
</reference>
<dbReference type="AlphaFoldDB" id="A0A834ICA4"/>
<name>A0A834ICA4_RHYFE</name>
<accession>A0A834ICA4</accession>
<evidence type="ECO:0000313" key="2">
    <source>
        <dbReference type="Proteomes" id="UP000625711"/>
    </source>
</evidence>
<gene>
    <name evidence="1" type="ORF">GWI33_008170</name>
</gene>
<comment type="caution">
    <text evidence="1">The sequence shown here is derived from an EMBL/GenBank/DDBJ whole genome shotgun (WGS) entry which is preliminary data.</text>
</comment>
<protein>
    <submittedName>
        <fullName evidence="1">Uncharacterized protein</fullName>
    </submittedName>
</protein>